<protein>
    <submittedName>
        <fullName evidence="7">Protein SCO1/2</fullName>
    </submittedName>
</protein>
<evidence type="ECO:0000313" key="7">
    <source>
        <dbReference type="EMBL" id="PYF06013.1"/>
    </source>
</evidence>
<feature type="disulfide bond" description="Redox-active" evidence="4">
    <location>
        <begin position="65"/>
        <end position="69"/>
    </location>
</feature>
<name>A0A318TNN1_9BACL</name>
<gene>
    <name evidence="7" type="ORF">BJ095_11388</name>
</gene>
<evidence type="ECO:0000313" key="8">
    <source>
        <dbReference type="Proteomes" id="UP000247416"/>
    </source>
</evidence>
<sequence>MKQILITGTALVLLFLLSGCSTAKFEAEHDFKVMDFDYTNQKNEQVSLTSLKGIPWLAMFIYTRCDTVCPPMTSNMMDVHAAIENEGIQNYKIVGFSVDPAYDTPEVLDNYLSYYPVENESKWELLTGYEQTEISQFALQSFNTVAKKLTGSDDVIHDIKYFLVDSNGTVVKSYDGYSNVPTQDIVSDLKKLAQ</sequence>
<keyword evidence="3" id="KW-0479">Metal-binding</keyword>
<keyword evidence="5" id="KW-0732">Signal</keyword>
<dbReference type="RefSeq" id="WP_107933755.1">
    <property type="nucleotide sequence ID" value="NZ_JAMAWO010000011.1"/>
</dbReference>
<evidence type="ECO:0000256" key="4">
    <source>
        <dbReference type="PIRSR" id="PIRSR603782-2"/>
    </source>
</evidence>
<comment type="caution">
    <text evidence="7">The sequence shown here is derived from an EMBL/GenBank/DDBJ whole genome shotgun (WGS) entry which is preliminary data.</text>
</comment>
<dbReference type="PROSITE" id="PS51257">
    <property type="entry name" value="PROKAR_LIPOPROTEIN"/>
    <property type="match status" value="1"/>
</dbReference>
<dbReference type="InterPro" id="IPR036249">
    <property type="entry name" value="Thioredoxin-like_sf"/>
</dbReference>
<feature type="signal peptide" evidence="5">
    <location>
        <begin position="1"/>
        <end position="23"/>
    </location>
</feature>
<feature type="domain" description="Thioredoxin" evidence="6">
    <location>
        <begin position="27"/>
        <end position="194"/>
    </location>
</feature>
<keyword evidence="2 3" id="KW-0186">Copper</keyword>
<dbReference type="Proteomes" id="UP000247416">
    <property type="component" value="Unassembled WGS sequence"/>
</dbReference>
<dbReference type="AlphaFoldDB" id="A0A318TNN1"/>
<feature type="chain" id="PRO_5016451586" evidence="5">
    <location>
        <begin position="24"/>
        <end position="194"/>
    </location>
</feature>
<dbReference type="InterPro" id="IPR003782">
    <property type="entry name" value="SCO1/SenC"/>
</dbReference>
<accession>A0A318TNN1</accession>
<proteinExistence type="inferred from homology"/>
<dbReference type="Pfam" id="PF02630">
    <property type="entry name" value="SCO1-SenC"/>
    <property type="match status" value="1"/>
</dbReference>
<dbReference type="SUPFAM" id="SSF52833">
    <property type="entry name" value="Thioredoxin-like"/>
    <property type="match status" value="1"/>
</dbReference>
<dbReference type="EMBL" id="QJTJ01000013">
    <property type="protein sequence ID" value="PYF06013.1"/>
    <property type="molecule type" value="Genomic_DNA"/>
</dbReference>
<comment type="similarity">
    <text evidence="1">Belongs to the SCO1/2 family.</text>
</comment>
<dbReference type="Gene3D" id="3.40.30.10">
    <property type="entry name" value="Glutaredoxin"/>
    <property type="match status" value="1"/>
</dbReference>
<dbReference type="PROSITE" id="PS51352">
    <property type="entry name" value="THIOREDOXIN_2"/>
    <property type="match status" value="1"/>
</dbReference>
<reference evidence="7 8" key="1">
    <citation type="submission" date="2018-06" db="EMBL/GenBank/DDBJ databases">
        <title>Genomic Encyclopedia of Archaeal and Bacterial Type Strains, Phase II (KMG-II): from individual species to whole genera.</title>
        <authorList>
            <person name="Goeker M."/>
        </authorList>
    </citation>
    <scope>NUCLEOTIDE SEQUENCE [LARGE SCALE GENOMIC DNA]</scope>
    <source>
        <strain evidence="7 8">KACC 16626</strain>
    </source>
</reference>
<evidence type="ECO:0000256" key="5">
    <source>
        <dbReference type="SAM" id="SignalP"/>
    </source>
</evidence>
<organism evidence="7 8">
    <name type="scientific">Ureibacillus chungkukjangi</name>
    <dbReference type="NCBI Taxonomy" id="1202712"/>
    <lineage>
        <taxon>Bacteria</taxon>
        <taxon>Bacillati</taxon>
        <taxon>Bacillota</taxon>
        <taxon>Bacilli</taxon>
        <taxon>Bacillales</taxon>
        <taxon>Caryophanaceae</taxon>
        <taxon>Ureibacillus</taxon>
    </lineage>
</organism>
<evidence type="ECO:0000256" key="1">
    <source>
        <dbReference type="ARBA" id="ARBA00010996"/>
    </source>
</evidence>
<keyword evidence="8" id="KW-1185">Reference proteome</keyword>
<evidence type="ECO:0000256" key="2">
    <source>
        <dbReference type="ARBA" id="ARBA00023008"/>
    </source>
</evidence>
<keyword evidence="4" id="KW-1015">Disulfide bond</keyword>
<dbReference type="PANTHER" id="PTHR12151:SF25">
    <property type="entry name" value="LINALOOL DEHYDRATASE_ISOMERASE DOMAIN-CONTAINING PROTEIN"/>
    <property type="match status" value="1"/>
</dbReference>
<dbReference type="PANTHER" id="PTHR12151">
    <property type="entry name" value="ELECTRON TRANSPORT PROTIN SCO1/SENC FAMILY MEMBER"/>
    <property type="match status" value="1"/>
</dbReference>
<dbReference type="CDD" id="cd02968">
    <property type="entry name" value="SCO"/>
    <property type="match status" value="1"/>
</dbReference>
<evidence type="ECO:0000259" key="6">
    <source>
        <dbReference type="PROSITE" id="PS51352"/>
    </source>
</evidence>
<dbReference type="OrthoDB" id="9811998at2"/>
<feature type="binding site" evidence="3">
    <location>
        <position position="65"/>
    </location>
    <ligand>
        <name>Cu cation</name>
        <dbReference type="ChEBI" id="CHEBI:23378"/>
    </ligand>
</feature>
<dbReference type="GO" id="GO:0046872">
    <property type="term" value="F:metal ion binding"/>
    <property type="evidence" value="ECO:0007669"/>
    <property type="project" value="UniProtKB-KW"/>
</dbReference>
<evidence type="ECO:0000256" key="3">
    <source>
        <dbReference type="PIRSR" id="PIRSR603782-1"/>
    </source>
</evidence>
<feature type="binding site" evidence="3">
    <location>
        <position position="157"/>
    </location>
    <ligand>
        <name>Cu cation</name>
        <dbReference type="ChEBI" id="CHEBI:23378"/>
    </ligand>
</feature>
<dbReference type="InterPro" id="IPR013766">
    <property type="entry name" value="Thioredoxin_domain"/>
</dbReference>
<feature type="binding site" evidence="3">
    <location>
        <position position="69"/>
    </location>
    <ligand>
        <name>Cu cation</name>
        <dbReference type="ChEBI" id="CHEBI:23378"/>
    </ligand>
</feature>